<feature type="compositionally biased region" description="Basic residues" evidence="1">
    <location>
        <begin position="544"/>
        <end position="560"/>
    </location>
</feature>
<name>A0A6A6R1Q4_9PEZI</name>
<dbReference type="Proteomes" id="UP000799750">
    <property type="component" value="Unassembled WGS sequence"/>
</dbReference>
<dbReference type="EMBL" id="MU004186">
    <property type="protein sequence ID" value="KAF2497327.1"/>
    <property type="molecule type" value="Genomic_DNA"/>
</dbReference>
<protein>
    <submittedName>
        <fullName evidence="2">Uncharacterized protein</fullName>
    </submittedName>
</protein>
<organism evidence="2 3">
    <name type="scientific">Lophium mytilinum</name>
    <dbReference type="NCBI Taxonomy" id="390894"/>
    <lineage>
        <taxon>Eukaryota</taxon>
        <taxon>Fungi</taxon>
        <taxon>Dikarya</taxon>
        <taxon>Ascomycota</taxon>
        <taxon>Pezizomycotina</taxon>
        <taxon>Dothideomycetes</taxon>
        <taxon>Pleosporomycetidae</taxon>
        <taxon>Mytilinidiales</taxon>
        <taxon>Mytilinidiaceae</taxon>
        <taxon>Lophium</taxon>
    </lineage>
</organism>
<feature type="region of interest" description="Disordered" evidence="1">
    <location>
        <begin position="91"/>
        <end position="125"/>
    </location>
</feature>
<feature type="compositionally biased region" description="Acidic residues" evidence="1">
    <location>
        <begin position="408"/>
        <end position="418"/>
    </location>
</feature>
<feature type="region of interest" description="Disordered" evidence="1">
    <location>
        <begin position="355"/>
        <end position="421"/>
    </location>
</feature>
<reference evidence="2" key="1">
    <citation type="journal article" date="2020" name="Stud. Mycol.">
        <title>101 Dothideomycetes genomes: a test case for predicting lifestyles and emergence of pathogens.</title>
        <authorList>
            <person name="Haridas S."/>
            <person name="Albert R."/>
            <person name="Binder M."/>
            <person name="Bloem J."/>
            <person name="Labutti K."/>
            <person name="Salamov A."/>
            <person name="Andreopoulos B."/>
            <person name="Baker S."/>
            <person name="Barry K."/>
            <person name="Bills G."/>
            <person name="Bluhm B."/>
            <person name="Cannon C."/>
            <person name="Castanera R."/>
            <person name="Culley D."/>
            <person name="Daum C."/>
            <person name="Ezra D."/>
            <person name="Gonzalez J."/>
            <person name="Henrissat B."/>
            <person name="Kuo A."/>
            <person name="Liang C."/>
            <person name="Lipzen A."/>
            <person name="Lutzoni F."/>
            <person name="Magnuson J."/>
            <person name="Mondo S."/>
            <person name="Nolan M."/>
            <person name="Ohm R."/>
            <person name="Pangilinan J."/>
            <person name="Park H.-J."/>
            <person name="Ramirez L."/>
            <person name="Alfaro M."/>
            <person name="Sun H."/>
            <person name="Tritt A."/>
            <person name="Yoshinaga Y."/>
            <person name="Zwiers L.-H."/>
            <person name="Turgeon B."/>
            <person name="Goodwin S."/>
            <person name="Spatafora J."/>
            <person name="Crous P."/>
            <person name="Grigoriev I."/>
        </authorList>
    </citation>
    <scope>NUCLEOTIDE SEQUENCE</scope>
    <source>
        <strain evidence="2">CBS 269.34</strain>
    </source>
</reference>
<feature type="compositionally biased region" description="Low complexity" evidence="1">
    <location>
        <begin position="106"/>
        <end position="125"/>
    </location>
</feature>
<dbReference type="OrthoDB" id="10578620at2759"/>
<proteinExistence type="predicted"/>
<evidence type="ECO:0000256" key="1">
    <source>
        <dbReference type="SAM" id="MobiDB-lite"/>
    </source>
</evidence>
<gene>
    <name evidence="2" type="ORF">BU16DRAFT_559080</name>
</gene>
<evidence type="ECO:0000313" key="3">
    <source>
        <dbReference type="Proteomes" id="UP000799750"/>
    </source>
</evidence>
<feature type="compositionally biased region" description="Polar residues" evidence="1">
    <location>
        <begin position="91"/>
        <end position="105"/>
    </location>
</feature>
<dbReference type="AlphaFoldDB" id="A0A6A6R1Q4"/>
<evidence type="ECO:0000313" key="2">
    <source>
        <dbReference type="EMBL" id="KAF2497327.1"/>
    </source>
</evidence>
<accession>A0A6A6R1Q4</accession>
<feature type="region of interest" description="Disordered" evidence="1">
    <location>
        <begin position="537"/>
        <end position="560"/>
    </location>
</feature>
<keyword evidence="3" id="KW-1185">Reference proteome</keyword>
<sequence length="560" mass="63213">MPTSIPMMVQAIPPSATLPMPETFEERIARARRLVAQNPHHPAAERLRRYDHELALAMAVVRQSANSLSTPQNPPALAEQTRLPRQLPAVTTPQHTQFHAGPSTSQNPHHTPHQFHQPHQQVQQVQQQVLQQQVVQQNPRQIPQQIAASQLNIRPAIPWSCPNGAALEMHFNHDSSPAGAGVFLRTKAGFVYYLVRRMALEQKGIFHVPEHLKVGLPVAPNKVLETYVYLYRSWYETSFRHDKPAFEEYYLKNEEGYSRLTSLYSRIGAAQDVLAKTLNALEAKKAFEAEPCQLPLNMPMLYQISRPQLPDRIDEAYRPCAGPPPGWGVCLGDIERPLAAGEVHSLPPWEYLTPEDLETRRRPSPPRRALNSEEAESIERASSQPNRTRRLSSVPVRLTYNPLPPNDDLTDTDDDSETESAQLELATFAEPALKRPRLVNNGYDYMESDNEQVDDNGAWLLHDKNETAENFENNMGIVREHVDGSEASPPHDEGQHAEATEDHVDIINGYADDFLSVPVTKPSSSLIFTASPGPSLTGMLEPSRKRHYNLRRIRRRDTTR</sequence>